<dbReference type="EMBL" id="JBHSIU010000054">
    <property type="protein sequence ID" value="MFC5003663.1"/>
    <property type="molecule type" value="Genomic_DNA"/>
</dbReference>
<proteinExistence type="predicted"/>
<dbReference type="RefSeq" id="WP_380122843.1">
    <property type="nucleotide sequence ID" value="NZ_JBHSIU010000054.1"/>
</dbReference>
<comment type="caution">
    <text evidence="1">The sequence shown here is derived from an EMBL/GenBank/DDBJ whole genome shotgun (WGS) entry which is preliminary data.</text>
</comment>
<dbReference type="Proteomes" id="UP001595912">
    <property type="component" value="Unassembled WGS sequence"/>
</dbReference>
<evidence type="ECO:0000313" key="2">
    <source>
        <dbReference type="Proteomes" id="UP001595912"/>
    </source>
</evidence>
<name>A0ABV9W8N3_9ACTN</name>
<protein>
    <submittedName>
        <fullName evidence="1">Uncharacterized protein</fullName>
    </submittedName>
</protein>
<accession>A0ABV9W8N3</accession>
<reference evidence="2" key="1">
    <citation type="journal article" date="2019" name="Int. J. Syst. Evol. Microbiol.">
        <title>The Global Catalogue of Microorganisms (GCM) 10K type strain sequencing project: providing services to taxonomists for standard genome sequencing and annotation.</title>
        <authorList>
            <consortium name="The Broad Institute Genomics Platform"/>
            <consortium name="The Broad Institute Genome Sequencing Center for Infectious Disease"/>
            <person name="Wu L."/>
            <person name="Ma J."/>
        </authorList>
    </citation>
    <scope>NUCLEOTIDE SEQUENCE [LARGE SCALE GENOMIC DNA]</scope>
    <source>
        <strain evidence="2">CGMCC 4.7152</strain>
    </source>
</reference>
<evidence type="ECO:0000313" key="1">
    <source>
        <dbReference type="EMBL" id="MFC5003663.1"/>
    </source>
</evidence>
<keyword evidence="2" id="KW-1185">Reference proteome</keyword>
<organism evidence="1 2">
    <name type="scientific">Dactylosporangium cerinum</name>
    <dbReference type="NCBI Taxonomy" id="1434730"/>
    <lineage>
        <taxon>Bacteria</taxon>
        <taxon>Bacillati</taxon>
        <taxon>Actinomycetota</taxon>
        <taxon>Actinomycetes</taxon>
        <taxon>Micromonosporales</taxon>
        <taxon>Micromonosporaceae</taxon>
        <taxon>Dactylosporangium</taxon>
    </lineage>
</organism>
<gene>
    <name evidence="1" type="ORF">ACFPIJ_38305</name>
</gene>
<sequence length="238" mass="24589">MRSIDALFVDESGLLRGLFPAGPLVFPVDAAELLALDAAVRDATAGYQIQPAAAPRPWLEPLIGYLHGRPPAFEQALSAEPTVVQRSLDHAAARLAALEDLGAPAVVLDAVHRHARAVGAPGWRATVDLAAWLPDPVAVAATVDPDRWPAHPPIVTADLSDLVLLAALCAVGPAATAVRVDAAGLRWRGLGGFGEDQPGPEPGLVPDGAVVVGLAVSGERVQRLEFALPGFLAVTLAP</sequence>